<reference evidence="9" key="1">
    <citation type="submission" date="2021-01" db="EMBL/GenBank/DDBJ databases">
        <authorList>
            <person name="Corre E."/>
            <person name="Pelletier E."/>
            <person name="Niang G."/>
            <person name="Scheremetjew M."/>
            <person name="Finn R."/>
            <person name="Kale V."/>
            <person name="Holt S."/>
            <person name="Cochrane G."/>
            <person name="Meng A."/>
            <person name="Brown T."/>
            <person name="Cohen L."/>
        </authorList>
    </citation>
    <scope>NUCLEOTIDE SEQUENCE</scope>
    <source>
        <strain evidence="9">UTEX LB 985</strain>
    </source>
</reference>
<proteinExistence type="inferred from homology"/>
<dbReference type="GO" id="GO:0004197">
    <property type="term" value="F:cysteine-type endopeptidase activity"/>
    <property type="evidence" value="ECO:0007669"/>
    <property type="project" value="InterPro"/>
</dbReference>
<dbReference type="InterPro" id="IPR025660">
    <property type="entry name" value="Pept_his_AS"/>
</dbReference>
<dbReference type="CDD" id="cd02620">
    <property type="entry name" value="Peptidase_C1A_CathepsinB"/>
    <property type="match status" value="1"/>
</dbReference>
<keyword evidence="3" id="KW-0732">Signal</keyword>
<dbReference type="InterPro" id="IPR025661">
    <property type="entry name" value="Pept_asp_AS"/>
</dbReference>
<dbReference type="Gene3D" id="3.90.70.10">
    <property type="entry name" value="Cysteine proteinases"/>
    <property type="match status" value="1"/>
</dbReference>
<dbReference type="PROSITE" id="PS00639">
    <property type="entry name" value="THIOL_PROTEASE_HIS"/>
    <property type="match status" value="1"/>
</dbReference>
<dbReference type="PANTHER" id="PTHR12411">
    <property type="entry name" value="CYSTEINE PROTEASE FAMILY C1-RELATED"/>
    <property type="match status" value="1"/>
</dbReference>
<evidence type="ECO:0000259" key="8">
    <source>
        <dbReference type="SMART" id="SM00645"/>
    </source>
</evidence>
<gene>
    <name evidence="9" type="ORF">CBRE1094_LOCUS45762</name>
</gene>
<keyword evidence="5" id="KW-0788">Thiol protease</keyword>
<evidence type="ECO:0000256" key="1">
    <source>
        <dbReference type="ARBA" id="ARBA00008455"/>
    </source>
</evidence>
<dbReference type="Pfam" id="PF08127">
    <property type="entry name" value="Propeptide_C1"/>
    <property type="match status" value="1"/>
</dbReference>
<sequence length="312" mass="33754">MMLSLSLAATANMHFYPNGSAKINDAKHISMLNSQNATWTAGHNARFEGLTYDDIRPLLGTSLSHIADHMNEVLPDEHYSAIATSDIPASFDATKQWSGLVHPIRDQQRCGSCWAFSAAEVLGDRVAIAKGKASPVLSPEDLVSCDTGDMGCSGGQLPNAWSYLKNTGIVTDKCFPYSAGTGTAPTCPKKCADSESWSAKQKASSAYAVTGVTNIQKELMTNGPVQVAFKVYKSFMSYKTGVYKKHWYEVIPEGGHAVKLVGWGTEDGNDYWLVANSWNTNWGLDGFFKISRGDDQCGIEKMGPPYAGMPAV</sequence>
<dbReference type="AlphaFoldDB" id="A0A7S2NQ51"/>
<protein>
    <recommendedName>
        <fullName evidence="8">Peptidase C1A papain C-terminal domain-containing protein</fullName>
    </recommendedName>
</protein>
<evidence type="ECO:0000256" key="4">
    <source>
        <dbReference type="ARBA" id="ARBA00022801"/>
    </source>
</evidence>
<dbReference type="EMBL" id="HBGU01083880">
    <property type="protein sequence ID" value="CAD9551753.1"/>
    <property type="molecule type" value="Transcribed_RNA"/>
</dbReference>
<dbReference type="GO" id="GO:0006508">
    <property type="term" value="P:proteolysis"/>
    <property type="evidence" value="ECO:0007669"/>
    <property type="project" value="UniProtKB-KW"/>
</dbReference>
<evidence type="ECO:0000256" key="3">
    <source>
        <dbReference type="ARBA" id="ARBA00022729"/>
    </source>
</evidence>
<name>A0A7S2NQ51_9EUKA</name>
<evidence type="ECO:0000256" key="2">
    <source>
        <dbReference type="ARBA" id="ARBA00022670"/>
    </source>
</evidence>
<dbReference type="PROSITE" id="PS00139">
    <property type="entry name" value="THIOL_PROTEASE_CYS"/>
    <property type="match status" value="1"/>
</dbReference>
<keyword evidence="2" id="KW-0645">Protease</keyword>
<evidence type="ECO:0000256" key="6">
    <source>
        <dbReference type="ARBA" id="ARBA00023157"/>
    </source>
</evidence>
<dbReference type="PROSITE" id="PS00640">
    <property type="entry name" value="THIOL_PROTEASE_ASN"/>
    <property type="match status" value="1"/>
</dbReference>
<dbReference type="InterPro" id="IPR038765">
    <property type="entry name" value="Papain-like_cys_pep_sf"/>
</dbReference>
<evidence type="ECO:0000313" key="9">
    <source>
        <dbReference type="EMBL" id="CAD9551753.1"/>
    </source>
</evidence>
<accession>A0A7S2NQ51</accession>
<dbReference type="PRINTS" id="PR00705">
    <property type="entry name" value="PAPAIN"/>
</dbReference>
<dbReference type="SUPFAM" id="SSF54001">
    <property type="entry name" value="Cysteine proteinases"/>
    <property type="match status" value="1"/>
</dbReference>
<keyword evidence="6" id="KW-1015">Disulfide bond</keyword>
<dbReference type="FunFam" id="3.90.70.10:FF:000096">
    <property type="entry name" value="Cathepsin B-like cysteine protease"/>
    <property type="match status" value="1"/>
</dbReference>
<keyword evidence="4" id="KW-0378">Hydrolase</keyword>
<comment type="function">
    <text evidence="7">Thiol protease which is required for parasite excystation and invasion of the proximal small intestine of the human host.</text>
</comment>
<evidence type="ECO:0000256" key="5">
    <source>
        <dbReference type="ARBA" id="ARBA00022807"/>
    </source>
</evidence>
<dbReference type="InterPro" id="IPR013128">
    <property type="entry name" value="Peptidase_C1A"/>
</dbReference>
<dbReference type="InterPro" id="IPR000169">
    <property type="entry name" value="Pept_cys_AS"/>
</dbReference>
<feature type="domain" description="Peptidase C1A papain C-terminal" evidence="8">
    <location>
        <begin position="87"/>
        <end position="309"/>
    </location>
</feature>
<dbReference type="Pfam" id="PF00112">
    <property type="entry name" value="Peptidase_C1"/>
    <property type="match status" value="1"/>
</dbReference>
<dbReference type="SMART" id="SM00645">
    <property type="entry name" value="Pept_C1"/>
    <property type="match status" value="1"/>
</dbReference>
<dbReference type="InterPro" id="IPR000668">
    <property type="entry name" value="Peptidase_C1A_C"/>
</dbReference>
<comment type="similarity">
    <text evidence="1">Belongs to the peptidase C1 family.</text>
</comment>
<organism evidence="9">
    <name type="scientific">Haptolina brevifila</name>
    <dbReference type="NCBI Taxonomy" id="156173"/>
    <lineage>
        <taxon>Eukaryota</taxon>
        <taxon>Haptista</taxon>
        <taxon>Haptophyta</taxon>
        <taxon>Prymnesiophyceae</taxon>
        <taxon>Prymnesiales</taxon>
        <taxon>Prymnesiaceae</taxon>
        <taxon>Haptolina</taxon>
    </lineage>
</organism>
<dbReference type="InterPro" id="IPR012599">
    <property type="entry name" value="Propeptide_C1A"/>
</dbReference>
<evidence type="ECO:0000256" key="7">
    <source>
        <dbReference type="ARBA" id="ARBA00060028"/>
    </source>
</evidence>